<evidence type="ECO:0000256" key="8">
    <source>
        <dbReference type="ARBA" id="ARBA00022679"/>
    </source>
</evidence>
<keyword evidence="15" id="KW-0693">Viral RNA replication</keyword>
<keyword evidence="5" id="KW-0597">Phosphoprotein</keyword>
<feature type="domain" description="RdRp catalytic" evidence="20">
    <location>
        <begin position="1437"/>
        <end position="1556"/>
    </location>
</feature>
<dbReference type="GO" id="GO:0003968">
    <property type="term" value="F:RNA-directed RNA polymerase activity"/>
    <property type="evidence" value="ECO:0007669"/>
    <property type="project" value="UniProtKB-KW"/>
</dbReference>
<dbReference type="Pfam" id="PF00680">
    <property type="entry name" value="RdRP_1"/>
    <property type="match status" value="1"/>
</dbReference>
<dbReference type="Pfam" id="PF00915">
    <property type="entry name" value="Calici_coat"/>
    <property type="match status" value="1"/>
</dbReference>
<keyword evidence="12" id="KW-0788">Thiol protease</keyword>
<dbReference type="SUPFAM" id="SSF56672">
    <property type="entry name" value="DNA/RNA polymerases"/>
    <property type="match status" value="1"/>
</dbReference>
<dbReference type="GO" id="GO:0005524">
    <property type="term" value="F:ATP binding"/>
    <property type="evidence" value="ECO:0007669"/>
    <property type="project" value="UniProtKB-KW"/>
</dbReference>
<dbReference type="InterPro" id="IPR033703">
    <property type="entry name" value="Rhv-like"/>
</dbReference>
<dbReference type="PROSITE" id="PS51218">
    <property type="entry name" value="SF3_HELICASE_2"/>
    <property type="match status" value="1"/>
</dbReference>
<evidence type="ECO:0000256" key="11">
    <source>
        <dbReference type="ARBA" id="ARBA00022801"/>
    </source>
</evidence>
<dbReference type="InterPro" id="IPR004004">
    <property type="entry name" value="Helic/Pol/Pept_Calicivir-typ"/>
</dbReference>
<dbReference type="GO" id="GO:0008234">
    <property type="term" value="F:cysteine-type peptidase activity"/>
    <property type="evidence" value="ECO:0007669"/>
    <property type="project" value="UniProtKB-KW"/>
</dbReference>
<dbReference type="GO" id="GO:0003723">
    <property type="term" value="F:RNA binding"/>
    <property type="evidence" value="ECO:0007669"/>
    <property type="project" value="InterPro"/>
</dbReference>
<proteinExistence type="predicted"/>
<dbReference type="InterPro" id="IPR014759">
    <property type="entry name" value="Helicase_SF3_ssRNA_vir"/>
</dbReference>
<keyword evidence="19" id="KW-1133">Transmembrane helix</keyword>
<dbReference type="SUPFAM" id="SSF88633">
    <property type="entry name" value="Positive stranded ssRNA viruses"/>
    <property type="match status" value="1"/>
</dbReference>
<keyword evidence="10" id="KW-0547">Nucleotide-binding</keyword>
<keyword evidence="4" id="KW-0191">Covalent protein-RNA linkage</keyword>
<dbReference type="GO" id="GO:0039694">
    <property type="term" value="P:viral RNA genome replication"/>
    <property type="evidence" value="ECO:0007669"/>
    <property type="project" value="InterPro"/>
</dbReference>
<evidence type="ECO:0000256" key="10">
    <source>
        <dbReference type="ARBA" id="ARBA00022741"/>
    </source>
</evidence>
<keyword evidence="19" id="KW-0472">Membrane</keyword>
<evidence type="ECO:0000256" key="2">
    <source>
        <dbReference type="ARBA" id="ARBA00004328"/>
    </source>
</evidence>
<keyword evidence="14" id="KW-0946">Virion</keyword>
<feature type="coiled-coil region" evidence="17">
    <location>
        <begin position="198"/>
        <end position="232"/>
    </location>
</feature>
<evidence type="ECO:0000256" key="13">
    <source>
        <dbReference type="ARBA" id="ARBA00022840"/>
    </source>
</evidence>
<dbReference type="GO" id="GO:0006508">
    <property type="term" value="P:proteolysis"/>
    <property type="evidence" value="ECO:0007669"/>
    <property type="project" value="UniProtKB-KW"/>
</dbReference>
<evidence type="ECO:0000256" key="19">
    <source>
        <dbReference type="SAM" id="Phobius"/>
    </source>
</evidence>
<dbReference type="Gene3D" id="1.20.960.20">
    <property type="match status" value="1"/>
</dbReference>
<keyword evidence="7" id="KW-0645">Protease</keyword>
<feature type="region of interest" description="Disordered" evidence="18">
    <location>
        <begin position="144"/>
        <end position="164"/>
    </location>
</feature>
<keyword evidence="3" id="KW-0696">RNA-directed RNA polymerase</keyword>
<dbReference type="InterPro" id="IPR007094">
    <property type="entry name" value="RNA-dir_pol_PSvirus"/>
</dbReference>
<evidence type="ECO:0000256" key="3">
    <source>
        <dbReference type="ARBA" id="ARBA00022484"/>
    </source>
</evidence>
<evidence type="ECO:0000259" key="20">
    <source>
        <dbReference type="PROSITE" id="PS50507"/>
    </source>
</evidence>
<evidence type="ECO:0000256" key="4">
    <source>
        <dbReference type="ARBA" id="ARBA00022520"/>
    </source>
</evidence>
<dbReference type="PRINTS" id="PR00918">
    <property type="entry name" value="CALICVIRUSNS"/>
</dbReference>
<keyword evidence="11" id="KW-0378">Hydrolase</keyword>
<dbReference type="EMBL" id="MG599974">
    <property type="protein sequence ID" value="AVM87224.1"/>
    <property type="molecule type" value="Genomic_RNA"/>
</dbReference>
<keyword evidence="13" id="KW-0067">ATP-binding</keyword>
<dbReference type="GO" id="GO:0030430">
    <property type="term" value="C:host cell cytoplasm"/>
    <property type="evidence" value="ECO:0007669"/>
    <property type="project" value="UniProtKB-SubCell"/>
</dbReference>
<dbReference type="InterPro" id="IPR043502">
    <property type="entry name" value="DNA/RNA_pol_sf"/>
</dbReference>
<evidence type="ECO:0000256" key="17">
    <source>
        <dbReference type="SAM" id="Coils"/>
    </source>
</evidence>
<evidence type="ECO:0000256" key="16">
    <source>
        <dbReference type="ARBA" id="ARBA00023200"/>
    </source>
</evidence>
<evidence type="ECO:0000256" key="12">
    <source>
        <dbReference type="ARBA" id="ARBA00022807"/>
    </source>
</evidence>
<evidence type="ECO:0000256" key="9">
    <source>
        <dbReference type="ARBA" id="ARBA00022695"/>
    </source>
</evidence>
<keyword evidence="6" id="KW-0167">Capsid protein</keyword>
<evidence type="ECO:0000256" key="5">
    <source>
        <dbReference type="ARBA" id="ARBA00022553"/>
    </source>
</evidence>
<dbReference type="InterPro" id="IPR027417">
    <property type="entry name" value="P-loop_NTPase"/>
</dbReference>
<dbReference type="Gene3D" id="3.30.70.270">
    <property type="match status" value="1"/>
</dbReference>
<evidence type="ECO:0000256" key="18">
    <source>
        <dbReference type="SAM" id="MobiDB-lite"/>
    </source>
</evidence>
<evidence type="ECO:0000256" key="6">
    <source>
        <dbReference type="ARBA" id="ARBA00022561"/>
    </source>
</evidence>
<keyword evidence="17" id="KW-0175">Coiled coil</keyword>
<comment type="subcellular location">
    <subcellularLocation>
        <location evidence="1">Host cytoplasm</location>
    </subcellularLocation>
    <subcellularLocation>
        <location evidence="2">Virion</location>
    </subcellularLocation>
</comment>
<name>A0A2P1GMM7_9CALI</name>
<dbReference type="InterPro" id="IPR001205">
    <property type="entry name" value="RNA-dir_pol_C"/>
</dbReference>
<protein>
    <submittedName>
        <fullName evidence="22">Polyprotein</fullName>
    </submittedName>
</protein>
<keyword evidence="8" id="KW-0808">Transferase</keyword>
<dbReference type="InterPro" id="IPR004005">
    <property type="entry name" value="Calicivirus_coat"/>
</dbReference>
<dbReference type="InterPro" id="IPR029053">
    <property type="entry name" value="Viral_coat"/>
</dbReference>
<reference evidence="22" key="1">
    <citation type="journal article" date="2018" name="Nature">
        <title>The evolutionary history of vertebrate RNA viruses.</title>
        <authorList>
            <person name="Shi M."/>
            <person name="Lin X.D."/>
            <person name="Chen X."/>
            <person name="Tian J.H."/>
            <person name="Chen L.J."/>
            <person name="Li K."/>
            <person name="Wang W."/>
            <person name="Eden J.S."/>
            <person name="Shen J.J."/>
            <person name="Liu L."/>
            <person name="Holmes E.C."/>
            <person name="Zhang Y.Z."/>
        </authorList>
    </citation>
    <scope>NUCLEOTIDE SEQUENCE</scope>
    <source>
        <strain evidence="22">BHNC6369</strain>
    </source>
</reference>
<dbReference type="InterPro" id="IPR000605">
    <property type="entry name" value="Helicase_SF3_ssDNA/RNA_vir"/>
</dbReference>
<dbReference type="PROSITE" id="PS50507">
    <property type="entry name" value="RDRP_SSRNA_POS"/>
    <property type="match status" value="1"/>
</dbReference>
<evidence type="ECO:0000256" key="15">
    <source>
        <dbReference type="ARBA" id="ARBA00022953"/>
    </source>
</evidence>
<dbReference type="GO" id="GO:0019028">
    <property type="term" value="C:viral capsid"/>
    <property type="evidence" value="ECO:0007669"/>
    <property type="project" value="UniProtKB-KW"/>
</dbReference>
<evidence type="ECO:0000313" key="22">
    <source>
        <dbReference type="EMBL" id="AVM87224.1"/>
    </source>
</evidence>
<evidence type="ECO:0000259" key="21">
    <source>
        <dbReference type="PROSITE" id="PS51218"/>
    </source>
</evidence>
<evidence type="ECO:0000256" key="14">
    <source>
        <dbReference type="ARBA" id="ARBA00022844"/>
    </source>
</evidence>
<accession>A0A2P1GMM7</accession>
<feature type="transmembrane region" description="Helical" evidence="19">
    <location>
        <begin position="290"/>
        <end position="309"/>
    </location>
</feature>
<dbReference type="Gene3D" id="2.60.120.20">
    <property type="match status" value="1"/>
</dbReference>
<dbReference type="CDD" id="cd00205">
    <property type="entry name" value="rhv_like"/>
    <property type="match status" value="1"/>
</dbReference>
<dbReference type="Gene3D" id="3.40.50.300">
    <property type="entry name" value="P-loop containing nucleotide triphosphate hydrolases"/>
    <property type="match status" value="2"/>
</dbReference>
<keyword evidence="9" id="KW-0548">Nucleotidyltransferase</keyword>
<dbReference type="Pfam" id="PF00910">
    <property type="entry name" value="RNA_helicase"/>
    <property type="match status" value="1"/>
</dbReference>
<keyword evidence="19" id="KW-0812">Transmembrane</keyword>
<dbReference type="SUPFAM" id="SSF52540">
    <property type="entry name" value="P-loop containing nucleoside triphosphate hydrolases"/>
    <property type="match status" value="2"/>
</dbReference>
<evidence type="ECO:0000256" key="1">
    <source>
        <dbReference type="ARBA" id="ARBA00004192"/>
    </source>
</evidence>
<dbReference type="InterPro" id="IPR043128">
    <property type="entry name" value="Rev_trsase/Diguanyl_cyclase"/>
</dbReference>
<feature type="domain" description="SF3 helicase" evidence="21">
    <location>
        <begin position="423"/>
        <end position="589"/>
    </location>
</feature>
<organism evidence="22">
    <name type="scientific">Fujian spotted paddle-tail newt calicivirus</name>
    <dbReference type="NCBI Taxonomy" id="2116168"/>
    <lineage>
        <taxon>Viruses</taxon>
        <taxon>Riboviria</taxon>
        <taxon>Orthornavirae</taxon>
        <taxon>Pisuviricota</taxon>
        <taxon>Pisoniviricetes</taxon>
        <taxon>Picornavirales</taxon>
        <taxon>Caliciviridae</taxon>
    </lineage>
</organism>
<evidence type="ECO:0000256" key="7">
    <source>
        <dbReference type="ARBA" id="ARBA00022670"/>
    </source>
</evidence>
<sequence length="2314" mass="257550">MSDIETRWGELDDSEKIDLVGKLMNGPKTKEGCAKYKKKLDREEFDPPKNPTFFHVPNHGFVRSDDNLYWPAVVQTVMRNVKPAFLISTLLRMLDNYSPAQWIRDLAVLAEVYFPMMKEAWEVVARFFDRIKTLVELMRPPKEIVDDSESDTDDDNQKLNPVDGRNISEKISTKYRESKKKLIDALKKKDPIRIGTEEQELVTQINQNVKEINTLENENSQKINQIKQLATNLVQPEKSGAKDGVSAAVKIENGLDYDWEDAEVVFEADGDGYDVVADVFKTLWRKGKGLFISGIAGIVTCFVSIASLFPQVTVMKKCCDRFMTYLNNSQKIHKAAGDDLGFFGALSKAIGVSFGEQTVGERIMDELKWFDDLNETATANPLYLRHPLFPTTRLSELDEDLQNLGKKEKSTIGNWARGRMADVRVLMRKRKDVMTKAPKRPQPVCVLLAGKAGRGKSTFVERLANDLKDVVGADGYDSWMCGMNHQDQVKGRAILVMEEFMAEPGRESADRLAMQRICDTTMYVGDNDCLENKTRCEAPLVVIASTNIENIFKDAKVEDALARRIDRHYYVDHNLISDWCTDHPGSKPNSQQYEEMFGKEDPKFYLLPTGAVDFHGNFRFNGETGNNPPVCKTYKMVFSAVKAMVTNRLKKFTNMETIPPCFESNDNKAFLFLGPPGCGKTTLAEEIFSDEFVVNDPSARGSEAMDNLFKNIMAIEEHDVAVIVTANEGPWNKELVRLKKQHGDDGIAAFMRRFEVFSFDFRRRGMFSMNKYKKEDLANLGWSQIVKIVDPSGVEVTRLDVINRLRCFVPKEKVTSEIVCPEDENPFPCVLEISLKMMDVFSSANPLNILKTIRIRDKDFPFSSLLKELKNQVSVGVTRFSSTEALVSHINDHKIKTKPFKPCSVEFADVTLNFVNLGGYIRASTVASKEDLDEPDLTGSWMAGISEPTTEKVLNLKPPPSLIEGLISFSITLTGIVAASVAYSRRFEGSIKDSGDDDDVRENPGQRPTRVQNIRVKDPKDKVWNAPAKSWADMGLEVNYEEVVFESGEVTKYIIPIFGENGGRIGYGFSHAHGVIMNAHIAKRTAGKGKIGAKKMGVGGLTYVVGSDLAIFQPQEKTPYPTINCALSCPTFGEKLFCATPVKDQYTEGTVVARRTIMNQDGDPVEVYIMSAKGSTYGDCGRPWYRKIGKQYELVGIHAGRINDNTIISPVMPNPVKIEGGVDIYPTMKNSTYIHKTQFHKIHSAMDDYIPSVKAIILPTGQTLSQSDILRRNTMPFFSPVHPMREVSDVSVEMSANYLSSIVPNYTPWSALATVLSLDMTTSAGPAYGVKKNEVFRPDGVVRDQYKTLYLNGFHGPVDPNVKLFLKDELRPKKKVFDLKTRPIFCFNVHTTVRVKMIIGDVLNTLMSTVGDHPFAVGATFARGDWDLMGRQLMKRRFLVDADFSNWDCSVTKKMIARAIFVLTTPVTNGVMREMARLALNIISTPRTQFGTTQCGLPSGVCGTSHLNCTIHLLLINDALLKVKLPPYGSPNCPVTFFCYGDDLVLGFDDATFYCQLLKTWEECGFNATNPQKTGPPMPTTFENLSFLQRTFHHVPEDGTYRPLLKETSIWRSLAFARAYFPYDYQGEMQEIFLCGEREVGCLTSVLTEAWLGGKSVYEKFKFQIIKFYSNLKLRPPMVLPPYDCFRPKQLTSPIAPGDYDFKENVFELVIEAGDDPPRAEGTDLTGDVMGVAPIGGAMTVPTLGITTAEGTTGGNNVIDPDVKMMFVAVPGGLISLSTITTPGTKIFSVKITPEINIFTRWLSNMYNAWAGGFELQVIIGANNFIGGKLLVVYTPPQKDPSGYSLEALTAFPHKVLDIRLMDNVILECGDIKQVLWHAVGDQTPAGFCGYFSIFLFTNIVTAGTGNVNMDIRVLSRPLPDFDFRLLVPPQSPEGGAGANRMSMEAEAMSLPGSDSAFTIPASGIVIFSNGANVIDENLWSGIVAMDGTSQLPYISSGPYDAMRAKIVYISDSFDASPQRQYSLVMFDSDGGKIGPRTSGSAPIIGHGETATIGDYFWPLTPRDQNTYSRNTSGKEAYMKLYDIISDNVGVYGCVNIRESKNISPASFILGDELIIIPQAPGFVQWSSRVRVPPSSFTPQNGESLLAYYSTNFNDPTMVGYQTLNTAALHRRFPIKNQTQCSLFTMTDSSGTTPIQVKVYPNGVITTGGSSSSIVYSGIVRFEYVGEVSTSYVIRPPTGGARLDIWGGSSEILQQWRDFLRLSPEAASLVQRASSERALDRHRSKQMRCVTNLTPQQRCNSPTLDSSESYLDED</sequence>
<keyword evidence="16" id="KW-1035">Host cytoplasm</keyword>
<dbReference type="GO" id="GO:0006351">
    <property type="term" value="P:DNA-templated transcription"/>
    <property type="evidence" value="ECO:0007669"/>
    <property type="project" value="InterPro"/>
</dbReference>
<dbReference type="GO" id="GO:0003724">
    <property type="term" value="F:RNA helicase activity"/>
    <property type="evidence" value="ECO:0007669"/>
    <property type="project" value="InterPro"/>
</dbReference>